<evidence type="ECO:0000313" key="4">
    <source>
        <dbReference type="EMBL" id="PQA85883.1"/>
    </source>
</evidence>
<dbReference type="InterPro" id="IPR011093">
    <property type="entry name" value="TraI_2_C"/>
</dbReference>
<feature type="region of interest" description="Disordered" evidence="1">
    <location>
        <begin position="388"/>
        <end position="480"/>
    </location>
</feature>
<evidence type="ECO:0000259" key="3">
    <source>
        <dbReference type="Pfam" id="PF07515"/>
    </source>
</evidence>
<dbReference type="Pfam" id="PF07515">
    <property type="entry name" value="TraI_2_C"/>
    <property type="match status" value="1"/>
</dbReference>
<dbReference type="AlphaFoldDB" id="A0A2S7K033"/>
<dbReference type="Pfam" id="PF07514">
    <property type="entry name" value="TraI_2"/>
    <property type="match status" value="1"/>
</dbReference>
<evidence type="ECO:0000256" key="1">
    <source>
        <dbReference type="SAM" id="MobiDB-lite"/>
    </source>
</evidence>
<evidence type="ECO:0000259" key="2">
    <source>
        <dbReference type="Pfam" id="PF07514"/>
    </source>
</evidence>
<dbReference type="SUPFAM" id="SSF109604">
    <property type="entry name" value="HD-domain/PDEase-like"/>
    <property type="match status" value="1"/>
</dbReference>
<organism evidence="4 5">
    <name type="scientific">Hyphococcus luteus</name>
    <dbReference type="NCBI Taxonomy" id="2058213"/>
    <lineage>
        <taxon>Bacteria</taxon>
        <taxon>Pseudomonadati</taxon>
        <taxon>Pseudomonadota</taxon>
        <taxon>Alphaproteobacteria</taxon>
        <taxon>Parvularculales</taxon>
        <taxon>Parvularculaceae</taxon>
        <taxon>Hyphococcus</taxon>
    </lineage>
</organism>
<sequence length="611" mass="66745">MLARAKALRLGPGWFRLFERASSSPGAHGPAPVEYALPVRSPDVLLSAPKRAAAIRQIKALVSATDRHFETVYRATLMRWAAFAQELPASEAHHHAHQGGLLDHSLDVARRALLIRRQYMLPVGAPPEVATRAADRWTYAAFVSALLHDAGKPATDQEIELYAADGSKIGIWNPWAGPMTPGGYYFMRFRTSRVYQDHETVAAFLAAQLLPQEAIAWVGQDAQVMPVLIGALSHHATAGRALSEIIGLADQQSAASALGGDAVQMPGARRKSLAVVVRETIRDLIDTGEIPINRPGAGGFISDDSLWLVSKRGMDRIRAKLRETGAANIAPRNDTFMDDMQGQGVIIPNSDGRAIWRARVRSPDGNFDQELSFLKFPVRALWPAPARGPEPYEGEVEPKSVEAAATEPRSSESAAAQPANAQLSPDDPDPAQPSDEAVEPKSTRQDAPPQAGEDNSGAHTKEESHHPDIDDGREIARSVDHGGRIRKGDIRLDGEPEAFFDWLARGIREGDLTVNNSKAQLHVVAEGLFLVSPLIFKAYAGEDGPWTTVQKKMIRAGRHIRTANGQNIFLYRVEGKNSASKLRGLVLEDPETFLDVKLPKLNNRLMRMSEF</sequence>
<dbReference type="OrthoDB" id="6190309at2"/>
<feature type="compositionally biased region" description="Basic and acidic residues" evidence="1">
    <location>
        <begin position="459"/>
        <end position="480"/>
    </location>
</feature>
<dbReference type="InterPro" id="IPR036388">
    <property type="entry name" value="WH-like_DNA-bd_sf"/>
</dbReference>
<dbReference type="Gene3D" id="2.40.10.200">
    <property type="entry name" value="STY4665 C-terminal domain-like"/>
    <property type="match status" value="1"/>
</dbReference>
<dbReference type="Proteomes" id="UP000239504">
    <property type="component" value="Unassembled WGS sequence"/>
</dbReference>
<feature type="domain" description="Uncharacterised" evidence="2">
    <location>
        <begin position="41"/>
        <end position="355"/>
    </location>
</feature>
<comment type="caution">
    <text evidence="4">The sequence shown here is derived from an EMBL/GenBank/DDBJ whole genome shotgun (WGS) entry which is preliminary data.</text>
</comment>
<dbReference type="Gene3D" id="1.10.10.10">
    <property type="entry name" value="Winged helix-like DNA-binding domain superfamily/Winged helix DNA-binding domain"/>
    <property type="match status" value="1"/>
</dbReference>
<dbReference type="RefSeq" id="WP_104831936.1">
    <property type="nucleotide sequence ID" value="NZ_PJCH01000016.1"/>
</dbReference>
<evidence type="ECO:0008006" key="6">
    <source>
        <dbReference type="Google" id="ProtNLM"/>
    </source>
</evidence>
<dbReference type="EMBL" id="PJCH01000016">
    <property type="protein sequence ID" value="PQA85883.1"/>
    <property type="molecule type" value="Genomic_DNA"/>
</dbReference>
<evidence type="ECO:0000313" key="5">
    <source>
        <dbReference type="Proteomes" id="UP000239504"/>
    </source>
</evidence>
<accession>A0A2S7K033</accession>
<dbReference type="Gene3D" id="1.10.3210.40">
    <property type="match status" value="1"/>
</dbReference>
<dbReference type="InterPro" id="IPR036390">
    <property type="entry name" value="WH_DNA-bd_sf"/>
</dbReference>
<dbReference type="InterPro" id="IPR022391">
    <property type="entry name" value="ICE_relaxase_PFGI-1"/>
</dbReference>
<proteinExistence type="predicted"/>
<feature type="domain" description="Putative conjugal transfer nickase/helicase TraI C-terminal" evidence="3">
    <location>
        <begin position="497"/>
        <end position="606"/>
    </location>
</feature>
<dbReference type="InterPro" id="IPR011119">
    <property type="entry name" value="Unchr_helicase_relaxase_TraI"/>
</dbReference>
<protein>
    <recommendedName>
        <fullName evidence="6">Relaxase</fullName>
    </recommendedName>
</protein>
<dbReference type="NCBIfam" id="NF041494">
    <property type="entry name" value="MobH"/>
    <property type="match status" value="1"/>
</dbReference>
<dbReference type="SUPFAM" id="SSF46785">
    <property type="entry name" value="Winged helix' DNA-binding domain"/>
    <property type="match status" value="1"/>
</dbReference>
<reference evidence="4 5" key="1">
    <citation type="submission" date="2017-12" db="EMBL/GenBank/DDBJ databases">
        <authorList>
            <person name="Hurst M.R.H."/>
        </authorList>
    </citation>
    <scope>NUCLEOTIDE SEQUENCE [LARGE SCALE GENOMIC DNA]</scope>
    <source>
        <strain evidence="4 5">SY-3-19</strain>
    </source>
</reference>
<dbReference type="NCBIfam" id="TIGR03760">
    <property type="entry name" value="ICE_TraI_Pfluor"/>
    <property type="match status" value="1"/>
</dbReference>
<keyword evidence="5" id="KW-1185">Reference proteome</keyword>
<gene>
    <name evidence="4" type="ORF">CW354_20355</name>
</gene>
<name>A0A2S7K033_9PROT</name>